<comment type="caution">
    <text evidence="2">The sequence shown here is derived from an EMBL/GenBank/DDBJ whole genome shotgun (WGS) entry which is preliminary data.</text>
</comment>
<dbReference type="Proteomes" id="UP000092125">
    <property type="component" value="Unassembled WGS sequence"/>
</dbReference>
<name>A0AAP7GQH2_STEMA</name>
<feature type="transmembrane region" description="Helical" evidence="1">
    <location>
        <begin position="81"/>
        <end position="102"/>
    </location>
</feature>
<keyword evidence="1" id="KW-1133">Transmembrane helix</keyword>
<evidence type="ECO:0000313" key="3">
    <source>
        <dbReference type="Proteomes" id="UP000092125"/>
    </source>
</evidence>
<evidence type="ECO:0008006" key="4">
    <source>
        <dbReference type="Google" id="ProtNLM"/>
    </source>
</evidence>
<evidence type="ECO:0000313" key="2">
    <source>
        <dbReference type="EMBL" id="OBU60742.1"/>
    </source>
</evidence>
<feature type="transmembrane region" description="Helical" evidence="1">
    <location>
        <begin position="114"/>
        <end position="134"/>
    </location>
</feature>
<evidence type="ECO:0000256" key="1">
    <source>
        <dbReference type="SAM" id="Phobius"/>
    </source>
</evidence>
<proteinExistence type="predicted"/>
<protein>
    <recommendedName>
        <fullName evidence="4">Transmembrane protein</fullName>
    </recommendedName>
</protein>
<sequence>MTSTPFPQGRTRAPGLMLLLLQVVAVLGLGLAAGYFHHRVDLLLEPVTAACGGPDPAARLRMAEVLMARAGALDDWQPLRWLPVAGMVLALLGAMAICVHWWHRVRRPLRTTALGLMALHASAMALAAWTLHLYEDAWNSVVRLSPTACLVDLTQQGRMPLEQAQEVVFHIFTRAHAPLQRNPDDLALVLVALLTAAMVGGVALWRAAAAEEGR</sequence>
<feature type="transmembrane region" description="Helical" evidence="1">
    <location>
        <begin position="186"/>
        <end position="205"/>
    </location>
</feature>
<accession>A0AAP7GQH2</accession>
<dbReference type="EMBL" id="LYVI01000008">
    <property type="protein sequence ID" value="OBU60742.1"/>
    <property type="molecule type" value="Genomic_DNA"/>
</dbReference>
<dbReference type="RefSeq" id="WP_053518811.1">
    <property type="nucleotide sequence ID" value="NZ_CP106759.1"/>
</dbReference>
<organism evidence="2 3">
    <name type="scientific">Stenotrophomonas maltophilia</name>
    <name type="common">Pseudomonas maltophilia</name>
    <name type="synonym">Xanthomonas maltophilia</name>
    <dbReference type="NCBI Taxonomy" id="40324"/>
    <lineage>
        <taxon>Bacteria</taxon>
        <taxon>Pseudomonadati</taxon>
        <taxon>Pseudomonadota</taxon>
        <taxon>Gammaproteobacteria</taxon>
        <taxon>Lysobacterales</taxon>
        <taxon>Lysobacteraceae</taxon>
        <taxon>Stenotrophomonas</taxon>
        <taxon>Stenotrophomonas maltophilia group</taxon>
    </lineage>
</organism>
<reference evidence="2 3" key="1">
    <citation type="submission" date="2016-05" db="EMBL/GenBank/DDBJ databases">
        <title>Draft Genome Sequences of Stenotrophomonas maltophilia Strains Sm32COP, Sm41DVV, Sm46PAILV, SmF3, SmF22, SmSOFb1 and SmCVFa1, Isolated from Different Manures, in France.</title>
        <authorList>
            <person name="Nazaret S."/>
            <person name="Bodilis J."/>
        </authorList>
    </citation>
    <scope>NUCLEOTIDE SEQUENCE [LARGE SCALE GENOMIC DNA]</scope>
    <source>
        <strain evidence="2 3">Sm41DVV</strain>
    </source>
</reference>
<keyword evidence="1" id="KW-0812">Transmembrane</keyword>
<dbReference type="AlphaFoldDB" id="A0AAP7GQH2"/>
<gene>
    <name evidence="2" type="ORF">A9K56_13660</name>
</gene>
<keyword evidence="1" id="KW-0472">Membrane</keyword>